<sequence length="18" mass="2037">MYERDGGGIQFIIIHGCK</sequence>
<name>A0AAN8TBX3_SOLBU</name>
<comment type="caution">
    <text evidence="1">The sequence shown here is derived from an EMBL/GenBank/DDBJ whole genome shotgun (WGS) entry which is preliminary data.</text>
</comment>
<protein>
    <submittedName>
        <fullName evidence="1">Uncharacterized protein</fullName>
    </submittedName>
</protein>
<dbReference type="AlphaFoldDB" id="A0AAN8TBX3"/>
<accession>A0AAN8TBX3</accession>
<dbReference type="EMBL" id="JBANQN010000008">
    <property type="protein sequence ID" value="KAK6782312.1"/>
    <property type="molecule type" value="Genomic_DNA"/>
</dbReference>
<reference evidence="1 2" key="1">
    <citation type="submission" date="2024-02" db="EMBL/GenBank/DDBJ databases">
        <title>de novo genome assembly of Solanum bulbocastanum strain 11H21.</title>
        <authorList>
            <person name="Hosaka A.J."/>
        </authorList>
    </citation>
    <scope>NUCLEOTIDE SEQUENCE [LARGE SCALE GENOMIC DNA]</scope>
    <source>
        <tissue evidence="1">Young leaves</tissue>
    </source>
</reference>
<proteinExistence type="predicted"/>
<gene>
    <name evidence="1" type="ORF">RDI58_020108</name>
</gene>
<organism evidence="1 2">
    <name type="scientific">Solanum bulbocastanum</name>
    <name type="common">Wild potato</name>
    <dbReference type="NCBI Taxonomy" id="147425"/>
    <lineage>
        <taxon>Eukaryota</taxon>
        <taxon>Viridiplantae</taxon>
        <taxon>Streptophyta</taxon>
        <taxon>Embryophyta</taxon>
        <taxon>Tracheophyta</taxon>
        <taxon>Spermatophyta</taxon>
        <taxon>Magnoliopsida</taxon>
        <taxon>eudicotyledons</taxon>
        <taxon>Gunneridae</taxon>
        <taxon>Pentapetalae</taxon>
        <taxon>asterids</taxon>
        <taxon>lamiids</taxon>
        <taxon>Solanales</taxon>
        <taxon>Solanaceae</taxon>
        <taxon>Solanoideae</taxon>
        <taxon>Solaneae</taxon>
        <taxon>Solanum</taxon>
    </lineage>
</organism>
<dbReference type="Proteomes" id="UP001371456">
    <property type="component" value="Unassembled WGS sequence"/>
</dbReference>
<evidence type="ECO:0000313" key="1">
    <source>
        <dbReference type="EMBL" id="KAK6782312.1"/>
    </source>
</evidence>
<evidence type="ECO:0000313" key="2">
    <source>
        <dbReference type="Proteomes" id="UP001371456"/>
    </source>
</evidence>
<keyword evidence="2" id="KW-1185">Reference proteome</keyword>